<evidence type="ECO:0000313" key="5">
    <source>
        <dbReference type="Proteomes" id="UP000232323"/>
    </source>
</evidence>
<name>A0A250XP85_9CHLO</name>
<reference evidence="4 5" key="1">
    <citation type="submission" date="2017-08" db="EMBL/GenBank/DDBJ databases">
        <title>Acidophilic green algal genome provides insights into adaptation to an acidic environment.</title>
        <authorList>
            <person name="Hirooka S."/>
            <person name="Hirose Y."/>
            <person name="Kanesaki Y."/>
            <person name="Higuchi S."/>
            <person name="Fujiwara T."/>
            <person name="Onuma R."/>
            <person name="Era A."/>
            <person name="Ohbayashi R."/>
            <person name="Uzuka A."/>
            <person name="Nozaki H."/>
            <person name="Yoshikawa H."/>
            <person name="Miyagishima S.Y."/>
        </authorList>
    </citation>
    <scope>NUCLEOTIDE SEQUENCE [LARGE SCALE GENOMIC DNA]</scope>
    <source>
        <strain evidence="4 5">NIES-2499</strain>
    </source>
</reference>
<evidence type="ECO:0000256" key="1">
    <source>
        <dbReference type="SAM" id="MobiDB-lite"/>
    </source>
</evidence>
<feature type="transmembrane region" description="Helical" evidence="2">
    <location>
        <begin position="529"/>
        <end position="551"/>
    </location>
</feature>
<keyword evidence="2" id="KW-1133">Transmembrane helix</keyword>
<keyword evidence="2" id="KW-0472">Membrane</keyword>
<evidence type="ECO:0000313" key="4">
    <source>
        <dbReference type="EMBL" id="GAX84887.1"/>
    </source>
</evidence>
<gene>
    <name evidence="4" type="ORF">CEUSTIGMA_g12308.t1</name>
</gene>
<dbReference type="Proteomes" id="UP000232323">
    <property type="component" value="Unassembled WGS sequence"/>
</dbReference>
<dbReference type="EMBL" id="BEGY01000139">
    <property type="protein sequence ID" value="GAX84887.1"/>
    <property type="molecule type" value="Genomic_DNA"/>
</dbReference>
<feature type="transmembrane region" description="Helical" evidence="2">
    <location>
        <begin position="611"/>
        <end position="631"/>
    </location>
</feature>
<evidence type="ECO:0000256" key="3">
    <source>
        <dbReference type="SAM" id="SignalP"/>
    </source>
</evidence>
<organism evidence="4 5">
    <name type="scientific">Chlamydomonas eustigma</name>
    <dbReference type="NCBI Taxonomy" id="1157962"/>
    <lineage>
        <taxon>Eukaryota</taxon>
        <taxon>Viridiplantae</taxon>
        <taxon>Chlorophyta</taxon>
        <taxon>core chlorophytes</taxon>
        <taxon>Chlorophyceae</taxon>
        <taxon>CS clade</taxon>
        <taxon>Chlamydomonadales</taxon>
        <taxon>Chlamydomonadaceae</taxon>
        <taxon>Chlamydomonas</taxon>
    </lineage>
</organism>
<keyword evidence="2" id="KW-0812">Transmembrane</keyword>
<comment type="caution">
    <text evidence="4">The sequence shown here is derived from an EMBL/GenBank/DDBJ whole genome shotgun (WGS) entry which is preliminary data.</text>
</comment>
<sequence length="634" mass="71378">MHVQLFILLCLLLKAGRAESTIHQHSLSQLVQLPASALGSENDAWMLVNEHTCDVSQTDAWNGKQVNSLSILVQVLFRMGKLSFLTTIVQHPHTYMRAWIQYLNHLQLVDDDLHPNGSIGGRIKEHSCKASSRMPLYYGAGSAITDSLNVSKAVLLSQWKVHRRGISTLEIMGAAYHLALEMFRDYSSGRTPHARQRKRRRGYRSSAGHLYKRASQASSLTASKFASKSMPVVEPDVDDSPGAFPGLCRSNVQGSDLMQSSSCLASDNGGDISTVTCLLSKYSNHSSKELWSAYLAWEEMDRQHRVEMRRNLDELWARVERRRQAMSKTDEQRNLKVDEQRNLKLSVLVRNQELELHSSAEEGGRFEDVKPWHPWDFEVRGEEAGTLAERQPVTLESFIFQSKISGGDFHQSIVSKGKGTEDIVVSLSADNEAYNSVSWWKSVLETRSIKEDQERCTVISSGIPSHQATAPETQDKHPEQYEWPEAVSVTGTTVELVPLILPSMFRWSSETVVSALFVKVETLWLDGRGYVAVALLMGLPALAVLSLWACLESVQWIFLLVTVPGGRQRQQLWRWCVLEVLDALRDCTDSAWYQFLLVCNVFNYIAKGVCWLIKAGISVVIFSASLIRSIWSYS</sequence>
<accession>A0A250XP85</accession>
<feature type="signal peptide" evidence="3">
    <location>
        <begin position="1"/>
        <end position="18"/>
    </location>
</feature>
<keyword evidence="5" id="KW-1185">Reference proteome</keyword>
<feature type="region of interest" description="Disordered" evidence="1">
    <location>
        <begin position="189"/>
        <end position="208"/>
    </location>
</feature>
<evidence type="ECO:0000256" key="2">
    <source>
        <dbReference type="SAM" id="Phobius"/>
    </source>
</evidence>
<feature type="compositionally biased region" description="Basic residues" evidence="1">
    <location>
        <begin position="192"/>
        <end position="203"/>
    </location>
</feature>
<protein>
    <submittedName>
        <fullName evidence="4">Uncharacterized protein</fullName>
    </submittedName>
</protein>
<dbReference type="AlphaFoldDB" id="A0A250XP85"/>
<keyword evidence="3" id="KW-0732">Signal</keyword>
<proteinExistence type="predicted"/>
<feature type="chain" id="PRO_5012490585" evidence="3">
    <location>
        <begin position="19"/>
        <end position="634"/>
    </location>
</feature>